<proteinExistence type="predicted"/>
<organism evidence="1">
    <name type="scientific">Anguilla anguilla</name>
    <name type="common">European freshwater eel</name>
    <name type="synonym">Muraena anguilla</name>
    <dbReference type="NCBI Taxonomy" id="7936"/>
    <lineage>
        <taxon>Eukaryota</taxon>
        <taxon>Metazoa</taxon>
        <taxon>Chordata</taxon>
        <taxon>Craniata</taxon>
        <taxon>Vertebrata</taxon>
        <taxon>Euteleostomi</taxon>
        <taxon>Actinopterygii</taxon>
        <taxon>Neopterygii</taxon>
        <taxon>Teleostei</taxon>
        <taxon>Anguilliformes</taxon>
        <taxon>Anguillidae</taxon>
        <taxon>Anguilla</taxon>
    </lineage>
</organism>
<dbReference type="AlphaFoldDB" id="A0A0E9S8Z1"/>
<accession>A0A0E9S8Z1</accession>
<name>A0A0E9S8Z1_ANGAN</name>
<sequence>MESQWTSKHFTSFVCCSLFCQERAVAKQCTVRQEKTYTYICGSHTEGLSLIFNGGAKICL</sequence>
<evidence type="ECO:0000313" key="1">
    <source>
        <dbReference type="EMBL" id="JAH37155.1"/>
    </source>
</evidence>
<protein>
    <submittedName>
        <fullName evidence="1">Uncharacterized protein</fullName>
    </submittedName>
</protein>
<reference evidence="1" key="1">
    <citation type="submission" date="2014-11" db="EMBL/GenBank/DDBJ databases">
        <authorList>
            <person name="Amaro Gonzalez C."/>
        </authorList>
    </citation>
    <scope>NUCLEOTIDE SEQUENCE</scope>
</reference>
<dbReference type="EMBL" id="GBXM01071422">
    <property type="protein sequence ID" value="JAH37155.1"/>
    <property type="molecule type" value="Transcribed_RNA"/>
</dbReference>
<reference evidence="1" key="2">
    <citation type="journal article" date="2015" name="Fish Shellfish Immunol.">
        <title>Early steps in the European eel (Anguilla anguilla)-Vibrio vulnificus interaction in the gills: Role of the RtxA13 toxin.</title>
        <authorList>
            <person name="Callol A."/>
            <person name="Pajuelo D."/>
            <person name="Ebbesson L."/>
            <person name="Teles M."/>
            <person name="MacKenzie S."/>
            <person name="Amaro C."/>
        </authorList>
    </citation>
    <scope>NUCLEOTIDE SEQUENCE</scope>
</reference>